<dbReference type="SUPFAM" id="SSF48264">
    <property type="entry name" value="Cytochrome P450"/>
    <property type="match status" value="1"/>
</dbReference>
<evidence type="ECO:0000256" key="21">
    <source>
        <dbReference type="ARBA" id="ARBA00030104"/>
    </source>
</evidence>
<keyword evidence="27" id="KW-0349">Heme</keyword>
<dbReference type="Gene3D" id="3.30.450.60">
    <property type="match status" value="1"/>
</dbReference>
<dbReference type="GO" id="GO:0020037">
    <property type="term" value="F:heme binding"/>
    <property type="evidence" value="ECO:0007669"/>
    <property type="project" value="InterPro"/>
</dbReference>
<evidence type="ECO:0000256" key="20">
    <source>
        <dbReference type="ARBA" id="ARBA00025487"/>
    </source>
</evidence>
<dbReference type="InterPro" id="IPR027156">
    <property type="entry name" value="APS2"/>
</dbReference>
<evidence type="ECO:0000256" key="9">
    <source>
        <dbReference type="ARBA" id="ARBA00022448"/>
    </source>
</evidence>
<dbReference type="PRINTS" id="PR00385">
    <property type="entry name" value="P450"/>
</dbReference>
<keyword evidence="11" id="KW-0254">Endocytosis</keyword>
<keyword evidence="28" id="KW-0812">Transmembrane</keyword>
<comment type="pathway">
    <text evidence="4">Cofactor biosynthesis; tetrahydrofolate biosynthesis; 4-aminobenzoate from chorismate: step 1/2.</text>
</comment>
<keyword evidence="19" id="KW-0168">Coated pit</keyword>
<dbReference type="InterPro" id="IPR002401">
    <property type="entry name" value="Cyt_P450_E_grp-I"/>
</dbReference>
<dbReference type="EC" id="2.6.1.85" evidence="7"/>
<evidence type="ECO:0000256" key="26">
    <source>
        <dbReference type="ARBA" id="ARBA00062168"/>
    </source>
</evidence>
<protein>
    <recommendedName>
        <fullName evidence="8">AP-2 complex subunit sigma</fullName>
        <ecNumber evidence="7">2.6.1.85</ecNumber>
    </recommendedName>
    <alternativeName>
        <fullName evidence="21">Adaptin small chain</fullName>
    </alternativeName>
    <alternativeName>
        <fullName evidence="23">Clathrin assembly protein 2 sigma small chain</fullName>
    </alternativeName>
    <alternativeName>
        <fullName evidence="22">Para-aminobenzoate synthase</fullName>
    </alternativeName>
    <alternativeName>
        <fullName evidence="25">Sigma2-adaptin</fullName>
    </alternativeName>
    <alternativeName>
        <fullName evidence="24">p-aminobenzoic acid synthase</fullName>
    </alternativeName>
</protein>
<comment type="subcellular location">
    <subcellularLocation>
        <location evidence="2">Cell membrane</location>
    </subcellularLocation>
    <subcellularLocation>
        <location evidence="3">Membrane</location>
        <location evidence="3">Coated pit</location>
        <topology evidence="3">Peripheral membrane protein</topology>
        <orientation evidence="3">Cytoplasmic side</orientation>
    </subcellularLocation>
</comment>
<keyword evidence="9" id="KW-0813">Transport</keyword>
<evidence type="ECO:0000256" key="13">
    <source>
        <dbReference type="ARBA" id="ARBA00022723"/>
    </source>
</evidence>
<dbReference type="SUPFAM" id="SSF56322">
    <property type="entry name" value="ADC synthase"/>
    <property type="match status" value="1"/>
</dbReference>
<dbReference type="PANTHER" id="PTHR11236">
    <property type="entry name" value="AMINOBENZOATE/ANTHRANILATE SYNTHASE"/>
    <property type="match status" value="1"/>
</dbReference>
<dbReference type="InterPro" id="IPR029062">
    <property type="entry name" value="Class_I_gatase-like"/>
</dbReference>
<comment type="cofactor">
    <cofactor evidence="27">
        <name>heme</name>
        <dbReference type="ChEBI" id="CHEBI:30413"/>
    </cofactor>
</comment>
<evidence type="ECO:0000256" key="8">
    <source>
        <dbReference type="ARBA" id="ARBA00013914"/>
    </source>
</evidence>
<evidence type="ECO:0000256" key="28">
    <source>
        <dbReference type="SAM" id="Phobius"/>
    </source>
</evidence>
<dbReference type="Gene3D" id="1.10.630.10">
    <property type="entry name" value="Cytochrome P450"/>
    <property type="match status" value="1"/>
</dbReference>
<comment type="catalytic activity">
    <reaction evidence="1">
        <text>chorismate + L-glutamine = 4-amino-4-deoxychorismate + L-glutamate</text>
        <dbReference type="Rhea" id="RHEA:11672"/>
        <dbReference type="ChEBI" id="CHEBI:29748"/>
        <dbReference type="ChEBI" id="CHEBI:29985"/>
        <dbReference type="ChEBI" id="CHEBI:58359"/>
        <dbReference type="ChEBI" id="CHEBI:58406"/>
        <dbReference type="EC" id="2.6.1.85"/>
    </reaction>
</comment>
<comment type="subunit">
    <text evidence="26">Adaptor protein complex 2 (AP-2) is a heterotetramer composed of two large adaptins (alpha-type subunit APL3 and beta-type subunit APL1), a medium chain (mu-type subunit APM4) and a small adaptin (sigma-type subunit APS2).</text>
</comment>
<keyword evidence="28" id="KW-1133">Transmembrane helix</keyword>
<evidence type="ECO:0000256" key="11">
    <source>
        <dbReference type="ARBA" id="ARBA00022583"/>
    </source>
</evidence>
<feature type="domain" description="Chorismate-utilising enzyme C-terminal" evidence="30">
    <location>
        <begin position="1093"/>
        <end position="1369"/>
    </location>
</feature>
<evidence type="ECO:0000256" key="18">
    <source>
        <dbReference type="ARBA" id="ARBA00023136"/>
    </source>
</evidence>
<comment type="caution">
    <text evidence="33">The sequence shown here is derived from an EMBL/GenBank/DDBJ whole genome shotgun (WGS) entry which is preliminary data.</text>
</comment>
<evidence type="ECO:0000256" key="10">
    <source>
        <dbReference type="ARBA" id="ARBA00022475"/>
    </source>
</evidence>
<dbReference type="InterPro" id="IPR001128">
    <property type="entry name" value="Cyt_P450"/>
</dbReference>
<dbReference type="GO" id="GO:0046820">
    <property type="term" value="F:4-amino-4-deoxychorismate synthase activity"/>
    <property type="evidence" value="ECO:0007669"/>
    <property type="project" value="UniProtKB-EC"/>
</dbReference>
<dbReference type="GO" id="GO:0004497">
    <property type="term" value="F:monooxygenase activity"/>
    <property type="evidence" value="ECO:0007669"/>
    <property type="project" value="InterPro"/>
</dbReference>
<evidence type="ECO:0000256" key="27">
    <source>
        <dbReference type="PIRSR" id="PIRSR602401-1"/>
    </source>
</evidence>
<evidence type="ECO:0000259" key="30">
    <source>
        <dbReference type="Pfam" id="PF00425"/>
    </source>
</evidence>
<dbReference type="Pfam" id="PF00425">
    <property type="entry name" value="Chorismate_bind"/>
    <property type="match status" value="1"/>
</dbReference>
<keyword evidence="18 28" id="KW-0472">Membrane</keyword>
<evidence type="ECO:0000256" key="24">
    <source>
        <dbReference type="ARBA" id="ARBA00031904"/>
    </source>
</evidence>
<dbReference type="Pfam" id="PF04715">
    <property type="entry name" value="Anth_synt_I_N"/>
    <property type="match status" value="1"/>
</dbReference>
<dbReference type="Pfam" id="PF01217">
    <property type="entry name" value="Clat_adaptor_s"/>
    <property type="match status" value="1"/>
</dbReference>
<sequence>MNSKQSNPLVRYLGGAAATGLLVLSVIYHDRAVFDEHRKDIKTQKGWPLVGNLPLIIQWKDRIHDFLLTGFNQLDEQTLTLSALGIPRHIATLDPQNVEHILKHNFENYIKGPEFHGSMNDLFGNGIFNANGEDWKFQRKTASHIFNVKNFRDHFTDVFIQEIDMMSKHIWDKAVEEHSIVDFHDIMFKFTLDSFILLGFGVQLNALGSIEKVPFAEAFDEAQKNTFQRFVNPIWPVTERLTRFTMPWKKTMRDHLAVVDGFARGVIYQRREEMARGEVHGDLLSRFMQAQKQGAALDTDALRDIVLNFVIAGRDTTAQALSWTFYMLMCHPRVEQRLLEEINQHIKEDINIYESIKNMNYAHAVFYEVLRLYPSVPLNQKFALEDDIWPDGTRIKKGDYVLWCPYAQGRSEKVWKNATEFIPERWIDAEGQLKRESQGQWPAFHAGPRVCLGQNLATLEALVAISLLLKRYKFTLVPQQEITYQVSLTLPMLHGMKLRFILVQNRQGKTRLAKWYVPYEDEEKMKLKGEVHRLVAPRDQKHQSNFVEYRNYKIVYRRYAGLFFCICVDANDNELSYLEAIHFFVEVLDAFFGNVCELDLVFNFYKVYAILDEVFLAGEIEETIIRNDQFTWDEFVVDVLPYFDNIIISPGPGRPERQSDFGICTQLLQAQLDPNQSEYHRPIFGICLGHQGIGHLLGGKVTYAPRIMHGRMSQVHILPSKNDILTDCLSPFWAVRYHSLVVDKDSLPEDLILTGYCFENEADTEALSNAHYIADHPPLSDTTSHRNHFLSHNVKDQGTQQVTVMAFQHRSLPLWGVQFHPESVSTEHGEQMMLNFQKETLRWLHQQPVKTAPLSSRLLSYSAALPKTHRIEQTHAFRAIVKTLDYWIDPGEVAERCNPVCWLDSSRTSSPYSRQSILSTEPAFTLSYTTLQKQLTVTDRDQEWQETLSVTFFDYLAELVGRIEKMPSDQFQGGFVGYFGYEMKRESLDGYHTPAEQQYPHHGEPDAAFQFIDKFIVFDHTRHTISLTCLVQTKKEGNGSLLDKAGFHHEEQALAWMDHQTQLLFNHKPITIISTPPRSPKHQSTDLVPDVEHDHYLKNIDQCIQSIKEGDAYEICLTTRFRLNLPNINNFKELYTKHLRRNNPAPFSALVQFPSVCLMSSSPERFLSVSADHKSEMKPIKGTISRVLSCICEAGTCDQGSLCEERRQRGDEERKQQLWQDVKERAENLMIVDLIRNDLAQVCEPSSVHVPKLMHVETYEKVHHLVSTIRGQLYPEVNSVKALQRCFPPGSMTGAPKLRAVQLLDELEGHRPRGAYSGCLGYFSLNGSADFNVVIRTAVLINDELSVGGGGAITFLSDPEQEWKETLLKTKSVAPSVKEFLHSM</sequence>
<dbReference type="Gene3D" id="3.40.50.880">
    <property type="match status" value="1"/>
</dbReference>
<evidence type="ECO:0000259" key="32">
    <source>
        <dbReference type="Pfam" id="PF04715"/>
    </source>
</evidence>
<dbReference type="CDD" id="cd01743">
    <property type="entry name" value="GATase1_Anthranilate_Synthase"/>
    <property type="match status" value="1"/>
</dbReference>
<dbReference type="Pfam" id="PF00117">
    <property type="entry name" value="GATase"/>
    <property type="match status" value="1"/>
</dbReference>
<dbReference type="GO" id="GO:0008153">
    <property type="term" value="P:4-aminobenzoate biosynthetic process"/>
    <property type="evidence" value="ECO:0007669"/>
    <property type="project" value="TreeGrafter"/>
</dbReference>
<keyword evidence="17 27" id="KW-0408">Iron</keyword>
<evidence type="ECO:0000313" key="33">
    <source>
        <dbReference type="EMBL" id="KAG1553252.1"/>
    </source>
</evidence>
<evidence type="ECO:0000256" key="1">
    <source>
        <dbReference type="ARBA" id="ARBA00001000"/>
    </source>
</evidence>
<name>A0A9P6YNQ3_RHIOR</name>
<organism evidence="33 34">
    <name type="scientific">Rhizopus oryzae</name>
    <name type="common">Mucormycosis agent</name>
    <name type="synonym">Rhizopus arrhizus var. delemar</name>
    <dbReference type="NCBI Taxonomy" id="64495"/>
    <lineage>
        <taxon>Eukaryota</taxon>
        <taxon>Fungi</taxon>
        <taxon>Fungi incertae sedis</taxon>
        <taxon>Mucoromycota</taxon>
        <taxon>Mucoromycotina</taxon>
        <taxon>Mucoromycetes</taxon>
        <taxon>Mucorales</taxon>
        <taxon>Mucorineae</taxon>
        <taxon>Rhizopodaceae</taxon>
        <taxon>Rhizopus</taxon>
    </lineage>
</organism>
<dbReference type="GO" id="GO:0035615">
    <property type="term" value="F:clathrin adaptor activity"/>
    <property type="evidence" value="ECO:0007669"/>
    <property type="project" value="InterPro"/>
</dbReference>
<keyword evidence="13 27" id="KW-0479">Metal-binding</keyword>
<evidence type="ECO:0000256" key="12">
    <source>
        <dbReference type="ARBA" id="ARBA00022679"/>
    </source>
</evidence>
<evidence type="ECO:0000256" key="14">
    <source>
        <dbReference type="ARBA" id="ARBA00022909"/>
    </source>
</evidence>
<feature type="domain" description="Anthranilate synthase component I N-terminal" evidence="32">
    <location>
        <begin position="889"/>
        <end position="1025"/>
    </location>
</feature>
<evidence type="ECO:0000256" key="19">
    <source>
        <dbReference type="ARBA" id="ARBA00023176"/>
    </source>
</evidence>
<dbReference type="SUPFAM" id="SSF52317">
    <property type="entry name" value="Class I glutamine amidotransferase-like"/>
    <property type="match status" value="1"/>
</dbReference>
<dbReference type="PROSITE" id="PS00086">
    <property type="entry name" value="CYTOCHROME_P450"/>
    <property type="match status" value="1"/>
</dbReference>
<dbReference type="InterPro" id="IPR006805">
    <property type="entry name" value="Anth_synth_I_N"/>
</dbReference>
<dbReference type="FunFam" id="3.30.450.60:FF:000011">
    <property type="entry name" value="AP complex subunit sigma"/>
    <property type="match status" value="1"/>
</dbReference>
<evidence type="ECO:0000256" key="23">
    <source>
        <dbReference type="ARBA" id="ARBA00031686"/>
    </source>
</evidence>
<evidence type="ECO:0000256" key="7">
    <source>
        <dbReference type="ARBA" id="ARBA00013139"/>
    </source>
</evidence>
<evidence type="ECO:0000259" key="31">
    <source>
        <dbReference type="Pfam" id="PF01217"/>
    </source>
</evidence>
<dbReference type="Gene3D" id="3.60.120.10">
    <property type="entry name" value="Anthranilate synthase"/>
    <property type="match status" value="1"/>
</dbReference>
<dbReference type="InterPro" id="IPR017926">
    <property type="entry name" value="GATASE"/>
</dbReference>
<evidence type="ECO:0000256" key="5">
    <source>
        <dbReference type="ARBA" id="ARBA00005970"/>
    </source>
</evidence>
<dbReference type="InterPro" id="IPR006221">
    <property type="entry name" value="TrpG/PapA_dom"/>
</dbReference>
<dbReference type="EMBL" id="JAANIT010000045">
    <property type="protein sequence ID" value="KAG1553252.1"/>
    <property type="molecule type" value="Genomic_DNA"/>
</dbReference>
<comment type="similarity">
    <text evidence="6">Belongs to the adaptor complexes small subunit family.</text>
</comment>
<keyword evidence="12" id="KW-0808">Transferase</keyword>
<dbReference type="InterPro" id="IPR005801">
    <property type="entry name" value="ADC_synthase"/>
</dbReference>
<proteinExistence type="inferred from homology"/>
<dbReference type="GO" id="GO:0016705">
    <property type="term" value="F:oxidoreductase activity, acting on paired donors, with incorporation or reduction of molecular oxygen"/>
    <property type="evidence" value="ECO:0007669"/>
    <property type="project" value="InterPro"/>
</dbReference>
<evidence type="ECO:0000259" key="29">
    <source>
        <dbReference type="Pfam" id="PF00117"/>
    </source>
</evidence>
<dbReference type="InterPro" id="IPR011012">
    <property type="entry name" value="Longin-like_dom_sf"/>
</dbReference>
<feature type="transmembrane region" description="Helical" evidence="28">
    <location>
        <begin position="12"/>
        <end position="29"/>
    </location>
</feature>
<dbReference type="SUPFAM" id="SSF64356">
    <property type="entry name" value="SNARE-like"/>
    <property type="match status" value="1"/>
</dbReference>
<evidence type="ECO:0000313" key="34">
    <source>
        <dbReference type="Proteomes" id="UP000717996"/>
    </source>
</evidence>
<feature type="binding site" description="axial binding residue" evidence="27">
    <location>
        <position position="451"/>
    </location>
    <ligand>
        <name>heme</name>
        <dbReference type="ChEBI" id="CHEBI:30413"/>
    </ligand>
    <ligandPart>
        <name>Fe</name>
        <dbReference type="ChEBI" id="CHEBI:18248"/>
    </ligandPart>
</feature>
<dbReference type="GO" id="GO:0030122">
    <property type="term" value="C:AP-2 adaptor complex"/>
    <property type="evidence" value="ECO:0007669"/>
    <property type="project" value="InterPro"/>
</dbReference>
<keyword evidence="14" id="KW-0289">Folate biosynthesis</keyword>
<dbReference type="Proteomes" id="UP000717996">
    <property type="component" value="Unassembled WGS sequence"/>
</dbReference>
<dbReference type="CDD" id="cd11064">
    <property type="entry name" value="CYP86A"/>
    <property type="match status" value="1"/>
</dbReference>
<comment type="function">
    <text evidence="20">Component of the adaptor complexes which link clathrin to receptors in coated vesicles. Clathrin-associated protein complexes are believed to interact with the cytoplasmic tails of membrane proteins, leading to their selection and concentration.</text>
</comment>
<evidence type="ECO:0000256" key="16">
    <source>
        <dbReference type="ARBA" id="ARBA00022962"/>
    </source>
</evidence>
<feature type="domain" description="Glutamine amidotransferase" evidence="29">
    <location>
        <begin position="800"/>
        <end position="836"/>
    </location>
</feature>
<keyword evidence="10" id="KW-1003">Cell membrane</keyword>
<dbReference type="GO" id="GO:0015031">
    <property type="term" value="P:protein transport"/>
    <property type="evidence" value="ECO:0007669"/>
    <property type="project" value="UniProtKB-KW"/>
</dbReference>
<dbReference type="GO" id="GO:0046656">
    <property type="term" value="P:folic acid biosynthetic process"/>
    <property type="evidence" value="ECO:0007669"/>
    <property type="project" value="UniProtKB-KW"/>
</dbReference>
<comment type="similarity">
    <text evidence="5">In the C-terminal section; belongs to the anthranilate synthase component I family.</text>
</comment>
<dbReference type="CDD" id="cd14833">
    <property type="entry name" value="AP2_sigma"/>
    <property type="match status" value="1"/>
</dbReference>
<evidence type="ECO:0000256" key="3">
    <source>
        <dbReference type="ARBA" id="ARBA00004277"/>
    </source>
</evidence>
<dbReference type="InterPro" id="IPR015890">
    <property type="entry name" value="Chorismate_C"/>
</dbReference>
<dbReference type="InterPro" id="IPR017972">
    <property type="entry name" value="Cyt_P450_CS"/>
</dbReference>
<dbReference type="InterPro" id="IPR036396">
    <property type="entry name" value="Cyt_P450_sf"/>
</dbReference>
<dbReference type="PANTHER" id="PTHR11236:SF18">
    <property type="entry name" value="AMINODEOXYCHORISMATE SYNTHASE"/>
    <property type="match status" value="1"/>
</dbReference>
<dbReference type="InterPro" id="IPR022775">
    <property type="entry name" value="AP_mu_sigma_su"/>
</dbReference>
<evidence type="ECO:0000256" key="22">
    <source>
        <dbReference type="ARBA" id="ARBA00031329"/>
    </source>
</evidence>
<dbReference type="OrthoDB" id="64220at2759"/>
<evidence type="ECO:0000256" key="15">
    <source>
        <dbReference type="ARBA" id="ARBA00022927"/>
    </source>
</evidence>
<dbReference type="GO" id="GO:0005506">
    <property type="term" value="F:iron ion binding"/>
    <property type="evidence" value="ECO:0007669"/>
    <property type="project" value="InterPro"/>
</dbReference>
<feature type="domain" description="AP complex mu/sigma subunit" evidence="31">
    <location>
        <begin position="498"/>
        <end position="623"/>
    </location>
</feature>
<reference evidence="33" key="1">
    <citation type="journal article" date="2020" name="Microb. Genom.">
        <title>Genetic diversity of clinical and environmental Mucorales isolates obtained from an investigation of mucormycosis cases among solid organ transplant recipients.</title>
        <authorList>
            <person name="Nguyen M.H."/>
            <person name="Kaul D."/>
            <person name="Muto C."/>
            <person name="Cheng S.J."/>
            <person name="Richter R.A."/>
            <person name="Bruno V.M."/>
            <person name="Liu G."/>
            <person name="Beyhan S."/>
            <person name="Sundermann A.J."/>
            <person name="Mounaud S."/>
            <person name="Pasculle A.W."/>
            <person name="Nierman W.C."/>
            <person name="Driscoll E."/>
            <person name="Cumbie R."/>
            <person name="Clancy C.J."/>
            <person name="Dupont C.L."/>
        </authorList>
    </citation>
    <scope>NUCLEOTIDE SEQUENCE</scope>
    <source>
        <strain evidence="33">GL16</strain>
    </source>
</reference>
<evidence type="ECO:0000256" key="4">
    <source>
        <dbReference type="ARBA" id="ARBA00005009"/>
    </source>
</evidence>
<keyword evidence="16" id="KW-0315">Glutamine amidotransferase</keyword>
<keyword evidence="15" id="KW-0653">Protein transport</keyword>
<accession>A0A9P6YNQ3</accession>
<dbReference type="PRINTS" id="PR00463">
    <property type="entry name" value="EP450I"/>
</dbReference>
<dbReference type="PROSITE" id="PS51273">
    <property type="entry name" value="GATASE_TYPE_1"/>
    <property type="match status" value="1"/>
</dbReference>
<evidence type="ECO:0000256" key="2">
    <source>
        <dbReference type="ARBA" id="ARBA00004236"/>
    </source>
</evidence>
<evidence type="ECO:0000256" key="25">
    <source>
        <dbReference type="ARBA" id="ARBA00032648"/>
    </source>
</evidence>
<dbReference type="GO" id="GO:0000162">
    <property type="term" value="P:L-tryptophan biosynthetic process"/>
    <property type="evidence" value="ECO:0007669"/>
    <property type="project" value="TreeGrafter"/>
</dbReference>
<dbReference type="InterPro" id="IPR019999">
    <property type="entry name" value="Anth_synth_I-like"/>
</dbReference>
<evidence type="ECO:0000256" key="17">
    <source>
        <dbReference type="ARBA" id="ARBA00023004"/>
    </source>
</evidence>
<gene>
    <name evidence="33" type="ORF">G6F51_000711</name>
</gene>
<dbReference type="Pfam" id="PF00067">
    <property type="entry name" value="p450"/>
    <property type="match status" value="1"/>
</dbReference>
<dbReference type="GO" id="GO:0072583">
    <property type="term" value="P:clathrin-dependent endocytosis"/>
    <property type="evidence" value="ECO:0007669"/>
    <property type="project" value="InterPro"/>
</dbReference>
<evidence type="ECO:0000256" key="6">
    <source>
        <dbReference type="ARBA" id="ARBA00006972"/>
    </source>
</evidence>